<dbReference type="Pfam" id="PF17762">
    <property type="entry name" value="HTH_ParB"/>
    <property type="match status" value="1"/>
</dbReference>
<dbReference type="NCBIfam" id="TIGR00180">
    <property type="entry name" value="parB_part"/>
    <property type="match status" value="1"/>
</dbReference>
<dbReference type="SUPFAM" id="SSF110849">
    <property type="entry name" value="ParB/Sulfiredoxin"/>
    <property type="match status" value="1"/>
</dbReference>
<protein>
    <recommendedName>
        <fullName evidence="2">Probable chromosome-partitioning protein ParB</fullName>
    </recommendedName>
</protein>
<dbReference type="InterPro" id="IPR057240">
    <property type="entry name" value="ParB_dimer_C"/>
</dbReference>
<evidence type="ECO:0000313" key="7">
    <source>
        <dbReference type="EMBL" id="MDT0497853.1"/>
    </source>
</evidence>
<keyword evidence="4" id="KW-0238">DNA-binding</keyword>
<name>A0ABU2WJ06_9GAMM</name>
<comment type="caution">
    <text evidence="7">The sequence shown here is derived from an EMBL/GenBank/DDBJ whole genome shotgun (WGS) entry which is preliminary data.</text>
</comment>
<dbReference type="Gene3D" id="3.90.1530.30">
    <property type="match status" value="1"/>
</dbReference>
<evidence type="ECO:0000256" key="1">
    <source>
        <dbReference type="ARBA" id="ARBA00006295"/>
    </source>
</evidence>
<feature type="domain" description="ParB-like N-terminal" evidence="6">
    <location>
        <begin position="9"/>
        <end position="99"/>
    </location>
</feature>
<organism evidence="7 8">
    <name type="scientific">Banduia mediterranea</name>
    <dbReference type="NCBI Taxonomy" id="3075609"/>
    <lineage>
        <taxon>Bacteria</taxon>
        <taxon>Pseudomonadati</taxon>
        <taxon>Pseudomonadota</taxon>
        <taxon>Gammaproteobacteria</taxon>
        <taxon>Nevskiales</taxon>
        <taxon>Algiphilaceae</taxon>
        <taxon>Banduia</taxon>
    </lineage>
</organism>
<dbReference type="Proteomes" id="UP001254608">
    <property type="component" value="Unassembled WGS sequence"/>
</dbReference>
<keyword evidence="3" id="KW-0159">Chromosome partition</keyword>
<evidence type="ECO:0000313" key="8">
    <source>
        <dbReference type="Proteomes" id="UP001254608"/>
    </source>
</evidence>
<comment type="similarity">
    <text evidence="1">Belongs to the ParB family.</text>
</comment>
<keyword evidence="8" id="KW-1185">Reference proteome</keyword>
<dbReference type="InterPro" id="IPR036086">
    <property type="entry name" value="ParB/Sulfiredoxin_sf"/>
</dbReference>
<dbReference type="InterPro" id="IPR004437">
    <property type="entry name" value="ParB/RepB/Spo0J"/>
</dbReference>
<evidence type="ECO:0000256" key="3">
    <source>
        <dbReference type="ARBA" id="ARBA00022829"/>
    </source>
</evidence>
<dbReference type="Pfam" id="PF23552">
    <property type="entry name" value="ParB_C"/>
    <property type="match status" value="1"/>
</dbReference>
<dbReference type="PANTHER" id="PTHR33375">
    <property type="entry name" value="CHROMOSOME-PARTITIONING PROTEIN PARB-RELATED"/>
    <property type="match status" value="1"/>
</dbReference>
<dbReference type="InterPro" id="IPR003115">
    <property type="entry name" value="ParB_N"/>
</dbReference>
<dbReference type="Pfam" id="PF02195">
    <property type="entry name" value="ParB_N"/>
    <property type="match status" value="1"/>
</dbReference>
<accession>A0ABU2WJ06</accession>
<dbReference type="InterPro" id="IPR041468">
    <property type="entry name" value="HTH_ParB/Spo0J"/>
</dbReference>
<comment type="function">
    <text evidence="5">Involved in chromosome partition. Localize to both poles of the predivisional cell following completion of DNA replication. Binds to the DNA origin of replication.</text>
</comment>
<proteinExistence type="inferred from homology"/>
<evidence type="ECO:0000256" key="5">
    <source>
        <dbReference type="ARBA" id="ARBA00025472"/>
    </source>
</evidence>
<dbReference type="Gene3D" id="1.10.10.2830">
    <property type="match status" value="1"/>
</dbReference>
<sequence length="265" mass="29408">MSAASESIRQIPVDLIRSGSTQARRRFDSDRLRELAESIRESGLIQPVVVRSIDGGFELLAGERRWRAAQLVGVHEIPAIVRDDLADDEAQVLGLIENLQRESLTPIETAQGLRQLAQRTGMTHEQLAVRVGKSRVYITNFLRLLNLVPAVQTMVDEGSLSSGHAKVLASVAPETQLQWARDAVRRKLNVRALERQLSSDRRAPATSPAKDGDWRRLERAVAEHLGYPVSIEAADDGRGELRVRFHSLEELDGVLQRIGYDASNG</sequence>
<dbReference type="CDD" id="cd16393">
    <property type="entry name" value="SPO0J_N"/>
    <property type="match status" value="1"/>
</dbReference>
<dbReference type="RefSeq" id="WP_311365245.1">
    <property type="nucleotide sequence ID" value="NZ_JAVRIC010000014.1"/>
</dbReference>
<gene>
    <name evidence="7" type="ORF">RM530_10840</name>
</gene>
<evidence type="ECO:0000256" key="4">
    <source>
        <dbReference type="ARBA" id="ARBA00023125"/>
    </source>
</evidence>
<dbReference type="EMBL" id="JAVRIC010000014">
    <property type="protein sequence ID" value="MDT0497853.1"/>
    <property type="molecule type" value="Genomic_DNA"/>
</dbReference>
<dbReference type="InterPro" id="IPR050336">
    <property type="entry name" value="Chromosome_partition/occlusion"/>
</dbReference>
<dbReference type="SMART" id="SM00470">
    <property type="entry name" value="ParB"/>
    <property type="match status" value="1"/>
</dbReference>
<evidence type="ECO:0000259" key="6">
    <source>
        <dbReference type="SMART" id="SM00470"/>
    </source>
</evidence>
<evidence type="ECO:0000256" key="2">
    <source>
        <dbReference type="ARBA" id="ARBA00022372"/>
    </source>
</evidence>
<dbReference type="PANTHER" id="PTHR33375:SF1">
    <property type="entry name" value="CHROMOSOME-PARTITIONING PROTEIN PARB-RELATED"/>
    <property type="match status" value="1"/>
</dbReference>
<reference evidence="7 8" key="1">
    <citation type="submission" date="2023-09" db="EMBL/GenBank/DDBJ databases">
        <authorList>
            <person name="Rey-Velasco X."/>
        </authorList>
    </citation>
    <scope>NUCLEOTIDE SEQUENCE [LARGE SCALE GENOMIC DNA]</scope>
    <source>
        <strain evidence="7 8">W345</strain>
    </source>
</reference>